<keyword evidence="9" id="KW-1185">Reference proteome</keyword>
<comment type="function">
    <text evidence="6">Has immunoglobulin-binding and hemagglutination properties, and can bind to mannose. Essential for virulence. May be involved in LPS biosynthesis or polysaccharide transport.</text>
</comment>
<dbReference type="EMBL" id="JAODNV010000009">
    <property type="protein sequence ID" value="MCT8990359.1"/>
    <property type="molecule type" value="Genomic_DNA"/>
</dbReference>
<comment type="subcellular location">
    <subcellularLocation>
        <location evidence="1">Membrane</location>
        <topology evidence="1">Single-pass membrane protein</topology>
    </subcellularLocation>
</comment>
<reference evidence="8" key="1">
    <citation type="submission" date="2022-08" db="EMBL/GenBank/DDBJ databases">
        <title>Chelativorans sichuanense sp. nov., a paraffin oil-degrading bacterium isolated from a mixture of oil-based drill cuttings and paddy soil.</title>
        <authorList>
            <person name="Yu J."/>
            <person name="Liu H."/>
            <person name="Chen Q."/>
        </authorList>
    </citation>
    <scope>NUCLEOTIDE SEQUENCE</scope>
    <source>
        <strain evidence="8">SCAU 2101</strain>
    </source>
</reference>
<evidence type="ECO:0000313" key="8">
    <source>
        <dbReference type="EMBL" id="MCT8990359.1"/>
    </source>
</evidence>
<comment type="caution">
    <text evidence="8">The sequence shown here is derived from an EMBL/GenBank/DDBJ whole genome shotgun (WGS) entry which is preliminary data.</text>
</comment>
<evidence type="ECO:0000256" key="5">
    <source>
        <dbReference type="ARBA" id="ARBA00022734"/>
    </source>
</evidence>
<name>A0A9X2X949_9HYPH</name>
<evidence type="ECO:0000256" key="3">
    <source>
        <dbReference type="ARBA" id="ARBA00020552"/>
    </source>
</evidence>
<evidence type="ECO:0000256" key="2">
    <source>
        <dbReference type="ARBA" id="ARBA00010270"/>
    </source>
</evidence>
<organism evidence="8 9">
    <name type="scientific">Chelativorans petroleitrophicus</name>
    <dbReference type="NCBI Taxonomy" id="2975484"/>
    <lineage>
        <taxon>Bacteria</taxon>
        <taxon>Pseudomonadati</taxon>
        <taxon>Pseudomonadota</taxon>
        <taxon>Alphaproteobacteria</taxon>
        <taxon>Hyphomicrobiales</taxon>
        <taxon>Phyllobacteriaceae</taxon>
        <taxon>Chelativorans</taxon>
    </lineage>
</organism>
<keyword evidence="7" id="KW-0732">Signal</keyword>
<feature type="signal peptide" evidence="7">
    <location>
        <begin position="1"/>
        <end position="19"/>
    </location>
</feature>
<dbReference type="Pfam" id="PF07886">
    <property type="entry name" value="BA14K"/>
    <property type="match status" value="2"/>
</dbReference>
<dbReference type="InterPro" id="IPR012413">
    <property type="entry name" value="BA14K"/>
</dbReference>
<feature type="chain" id="PRO_5040741401" description="Lectin-like protein BA14k" evidence="7">
    <location>
        <begin position="20"/>
        <end position="209"/>
    </location>
</feature>
<accession>A0A9X2X949</accession>
<evidence type="ECO:0000256" key="1">
    <source>
        <dbReference type="ARBA" id="ARBA00004167"/>
    </source>
</evidence>
<dbReference type="GO" id="GO:0030246">
    <property type="term" value="F:carbohydrate binding"/>
    <property type="evidence" value="ECO:0007669"/>
    <property type="project" value="UniProtKB-KW"/>
</dbReference>
<evidence type="ECO:0000256" key="6">
    <source>
        <dbReference type="ARBA" id="ARBA00025321"/>
    </source>
</evidence>
<keyword evidence="4" id="KW-1003">Cell membrane</keyword>
<comment type="similarity">
    <text evidence="2">Belongs to the BA14k family.</text>
</comment>
<keyword evidence="5" id="KW-0430">Lectin</keyword>
<sequence>MKPLLALICGFLASSAVFISGAAIATYLIVAEPARELDASADGADRRLAGDAEAVTQDVRRIPIHGAATRSGGLTKAAAGPSTAVAGEIDATPTAGVAPTGEIGDGQPSNALEADVAAHVKWCSARYRSYRPETNSYMAHSGEVRPCVSPFTATGEPAPYYAEEQLHVTNESPTLSADHIRDCLSRYRSYRPEDNTYQPYGGGPRRQCE</sequence>
<dbReference type="AlphaFoldDB" id="A0A9X2X949"/>
<protein>
    <recommendedName>
        <fullName evidence="3">Lectin-like protein BA14k</fullName>
    </recommendedName>
</protein>
<evidence type="ECO:0000256" key="4">
    <source>
        <dbReference type="ARBA" id="ARBA00022475"/>
    </source>
</evidence>
<dbReference type="GO" id="GO:0016020">
    <property type="term" value="C:membrane"/>
    <property type="evidence" value="ECO:0007669"/>
    <property type="project" value="UniProtKB-SubCell"/>
</dbReference>
<keyword evidence="4" id="KW-0472">Membrane</keyword>
<proteinExistence type="inferred from homology"/>
<gene>
    <name evidence="8" type="ORF">NYR54_08630</name>
</gene>
<dbReference type="RefSeq" id="WP_261515231.1">
    <property type="nucleotide sequence ID" value="NZ_JAODNV010000009.1"/>
</dbReference>
<dbReference type="Proteomes" id="UP001149009">
    <property type="component" value="Unassembled WGS sequence"/>
</dbReference>
<evidence type="ECO:0000313" key="9">
    <source>
        <dbReference type="Proteomes" id="UP001149009"/>
    </source>
</evidence>
<evidence type="ECO:0000256" key="7">
    <source>
        <dbReference type="SAM" id="SignalP"/>
    </source>
</evidence>